<dbReference type="InterPro" id="IPR004099">
    <property type="entry name" value="Pyr_nucl-diS_OxRdtase_dimer"/>
</dbReference>
<protein>
    <submittedName>
        <fullName evidence="7">NAD(P)/FAD-dependent oxidoreductase</fullName>
    </submittedName>
</protein>
<evidence type="ECO:0000313" key="8">
    <source>
        <dbReference type="Proteomes" id="UP000675781"/>
    </source>
</evidence>
<dbReference type="SUPFAM" id="SSF55424">
    <property type="entry name" value="FAD/NAD-linked reductases, dimerisation (C-terminal) domain"/>
    <property type="match status" value="1"/>
</dbReference>
<evidence type="ECO:0000256" key="4">
    <source>
        <dbReference type="PIRSR" id="PIRSR000350-3"/>
    </source>
</evidence>
<dbReference type="Pfam" id="PF02852">
    <property type="entry name" value="Pyr_redox_dim"/>
    <property type="match status" value="1"/>
</dbReference>
<proteinExistence type="inferred from homology"/>
<comment type="cofactor">
    <cofactor evidence="4">
        <name>FAD</name>
        <dbReference type="ChEBI" id="CHEBI:57692"/>
    </cofactor>
    <text evidence="4">Binds 1 FAD per subunit.</text>
</comment>
<feature type="domain" description="FAD/NAD(P)-binding" evidence="6">
    <location>
        <begin position="20"/>
        <end position="338"/>
    </location>
</feature>
<dbReference type="Proteomes" id="UP000675781">
    <property type="component" value="Unassembled WGS sequence"/>
</dbReference>
<organism evidence="7 8">
    <name type="scientific">Actinospica durhamensis</name>
    <dbReference type="NCBI Taxonomy" id="1508375"/>
    <lineage>
        <taxon>Bacteria</taxon>
        <taxon>Bacillati</taxon>
        <taxon>Actinomycetota</taxon>
        <taxon>Actinomycetes</taxon>
        <taxon>Catenulisporales</taxon>
        <taxon>Actinospicaceae</taxon>
        <taxon>Actinospica</taxon>
    </lineage>
</organism>
<sequence length="496" mass="52357">MPRCRAARAERYRRRMRDPMKVLVVGGGPAGMSAALHACELGAQVTLLEADQVGGTSLNRGPAPVRTLARAARLARDWGSWTRFGLEGAPPVPNLAALQGNAARVARYAHERKHLAEHLRASGIDLVEGTGVVRFADDHAIQADDGHVWTADRVIIAVGGRAAALPVPGGELASTYDDLLTLKALPEHAVIIGGADTGCQIASILGDFGIRVTVFEATPALLASADPDVSAGMRSAFEARGLTIHTGTLVERLEKHASRITVTYRGPNGSDRVIGDAVFAAIGWPANIETLGLERAGVAAGRGGLVVDEYLRTNVEHIFAAGDVTGHYKLVQTARSEGRIAGRNAVLGPVQRADYEIIPTGSFTDPEYGQVGLTEPAAALNGEVVSAVARYDDLVRPVVDGRPDGFCKLLVDRSHRSVVGAHVLGEYSAEIVQVAAAMMAAGMTIEQIAGLSYAFPTVTEAIGMAAQNICRQLDLGGFPQVWSELDVSQEKTARLP</sequence>
<dbReference type="EMBL" id="JAGSOG010000084">
    <property type="protein sequence ID" value="MBR7835131.1"/>
    <property type="molecule type" value="Genomic_DNA"/>
</dbReference>
<dbReference type="GO" id="GO:0000166">
    <property type="term" value="F:nucleotide binding"/>
    <property type="evidence" value="ECO:0007669"/>
    <property type="project" value="UniProtKB-KW"/>
</dbReference>
<name>A0A941EQ74_9ACTN</name>
<feature type="binding site" evidence="4">
    <location>
        <position position="131"/>
    </location>
    <ligand>
        <name>FAD</name>
        <dbReference type="ChEBI" id="CHEBI:57692"/>
    </ligand>
</feature>
<keyword evidence="2" id="KW-0285">Flavoprotein</keyword>
<feature type="domain" description="Pyridine nucleotide-disulphide oxidoreductase dimerisation" evidence="5">
    <location>
        <begin position="358"/>
        <end position="465"/>
    </location>
</feature>
<dbReference type="InterPro" id="IPR016156">
    <property type="entry name" value="FAD/NAD-linked_Rdtase_dimer_sf"/>
</dbReference>
<feature type="binding site" evidence="4">
    <location>
        <position position="216"/>
    </location>
    <ligand>
        <name>NAD(+)</name>
        <dbReference type="ChEBI" id="CHEBI:57540"/>
    </ligand>
</feature>
<dbReference type="PRINTS" id="PR00368">
    <property type="entry name" value="FADPNR"/>
</dbReference>
<comment type="caution">
    <text evidence="7">The sequence shown here is derived from an EMBL/GenBank/DDBJ whole genome shotgun (WGS) entry which is preliminary data.</text>
</comment>
<dbReference type="InterPro" id="IPR023753">
    <property type="entry name" value="FAD/NAD-binding_dom"/>
</dbReference>
<reference evidence="7" key="1">
    <citation type="submission" date="2021-04" db="EMBL/GenBank/DDBJ databases">
        <title>Genome based classification of Actinospica acidithermotolerans sp. nov., an actinobacterium isolated from an Indonesian hot spring.</title>
        <authorList>
            <person name="Kusuma A.B."/>
            <person name="Putra K.E."/>
            <person name="Nafisah S."/>
            <person name="Loh J."/>
            <person name="Nouioui I."/>
            <person name="Goodfellow M."/>
        </authorList>
    </citation>
    <scope>NUCLEOTIDE SEQUENCE</scope>
    <source>
        <strain evidence="7">CSCA 57</strain>
    </source>
</reference>
<gene>
    <name evidence="7" type="ORF">KDL01_17795</name>
</gene>
<evidence type="ECO:0000256" key="1">
    <source>
        <dbReference type="ARBA" id="ARBA00007532"/>
    </source>
</evidence>
<accession>A0A941EQ74</accession>
<evidence type="ECO:0000256" key="3">
    <source>
        <dbReference type="ARBA" id="ARBA00022827"/>
    </source>
</evidence>
<evidence type="ECO:0000256" key="2">
    <source>
        <dbReference type="ARBA" id="ARBA00022630"/>
    </source>
</evidence>
<evidence type="ECO:0000259" key="5">
    <source>
        <dbReference type="Pfam" id="PF02852"/>
    </source>
</evidence>
<dbReference type="InterPro" id="IPR036188">
    <property type="entry name" value="FAD/NAD-bd_sf"/>
</dbReference>
<dbReference type="GO" id="GO:0016491">
    <property type="term" value="F:oxidoreductase activity"/>
    <property type="evidence" value="ECO:0007669"/>
    <property type="project" value="InterPro"/>
</dbReference>
<keyword evidence="3 4" id="KW-0274">FAD</keyword>
<keyword evidence="8" id="KW-1185">Reference proteome</keyword>
<feature type="binding site" evidence="4">
    <location>
        <position position="323"/>
    </location>
    <ligand>
        <name>FAD</name>
        <dbReference type="ChEBI" id="CHEBI:57692"/>
    </ligand>
</feature>
<keyword evidence="4" id="KW-0547">Nucleotide-binding</keyword>
<dbReference type="SUPFAM" id="SSF51905">
    <property type="entry name" value="FAD/NAD(P)-binding domain"/>
    <property type="match status" value="1"/>
</dbReference>
<dbReference type="PANTHER" id="PTHR43014">
    <property type="entry name" value="MERCURIC REDUCTASE"/>
    <property type="match status" value="1"/>
</dbReference>
<dbReference type="AlphaFoldDB" id="A0A941EQ74"/>
<dbReference type="Gene3D" id="3.30.390.30">
    <property type="match status" value="1"/>
</dbReference>
<evidence type="ECO:0000259" key="6">
    <source>
        <dbReference type="Pfam" id="PF07992"/>
    </source>
</evidence>
<dbReference type="PIRSF" id="PIRSF000350">
    <property type="entry name" value="Mercury_reductase_MerA"/>
    <property type="match status" value="1"/>
</dbReference>
<dbReference type="PRINTS" id="PR00411">
    <property type="entry name" value="PNDRDTASEI"/>
</dbReference>
<comment type="similarity">
    <text evidence="1">Belongs to the class-I pyridine nucleotide-disulfide oxidoreductase family.</text>
</comment>
<dbReference type="InterPro" id="IPR001100">
    <property type="entry name" value="Pyr_nuc-diS_OxRdtase"/>
</dbReference>
<dbReference type="Gene3D" id="3.50.50.60">
    <property type="entry name" value="FAD/NAD(P)-binding domain"/>
    <property type="match status" value="2"/>
</dbReference>
<feature type="binding site" evidence="4">
    <location>
        <position position="283"/>
    </location>
    <ligand>
        <name>NAD(+)</name>
        <dbReference type="ChEBI" id="CHEBI:57540"/>
    </ligand>
</feature>
<evidence type="ECO:0000313" key="7">
    <source>
        <dbReference type="EMBL" id="MBR7835131.1"/>
    </source>
</evidence>
<dbReference type="Pfam" id="PF07992">
    <property type="entry name" value="Pyr_redox_2"/>
    <property type="match status" value="1"/>
</dbReference>
<keyword evidence="4" id="KW-0520">NAD</keyword>